<dbReference type="Proteomes" id="UP001597469">
    <property type="component" value="Unassembled WGS sequence"/>
</dbReference>
<keyword evidence="1" id="KW-1133">Transmembrane helix</keyword>
<evidence type="ECO:0000256" key="1">
    <source>
        <dbReference type="SAM" id="Phobius"/>
    </source>
</evidence>
<dbReference type="InterPro" id="IPR050640">
    <property type="entry name" value="Bact_2-comp_sensor_kinase"/>
</dbReference>
<dbReference type="PANTHER" id="PTHR34220">
    <property type="entry name" value="SENSOR HISTIDINE KINASE YPDA"/>
    <property type="match status" value="1"/>
</dbReference>
<keyword evidence="4" id="KW-0418">Kinase</keyword>
<keyword evidence="1" id="KW-0812">Transmembrane</keyword>
<keyword evidence="1" id="KW-0472">Membrane</keyword>
<keyword evidence="5" id="KW-1185">Reference proteome</keyword>
<dbReference type="InterPro" id="IPR011623">
    <property type="entry name" value="7TMR_DISM_rcpt_extracell_dom1"/>
</dbReference>
<dbReference type="RefSeq" id="WP_381518675.1">
    <property type="nucleotide sequence ID" value="NZ_JBHULN010000001.1"/>
</dbReference>
<reference evidence="5" key="1">
    <citation type="journal article" date="2019" name="Int. J. Syst. Evol. Microbiol.">
        <title>The Global Catalogue of Microorganisms (GCM) 10K type strain sequencing project: providing services to taxonomists for standard genome sequencing and annotation.</title>
        <authorList>
            <consortium name="The Broad Institute Genomics Platform"/>
            <consortium name="The Broad Institute Genome Sequencing Center for Infectious Disease"/>
            <person name="Wu L."/>
            <person name="Ma J."/>
        </authorList>
    </citation>
    <scope>NUCLEOTIDE SEQUENCE [LARGE SCALE GENOMIC DNA]</scope>
    <source>
        <strain evidence="5">KCTC 42805</strain>
    </source>
</reference>
<feature type="transmembrane region" description="Helical" evidence="1">
    <location>
        <begin position="191"/>
        <end position="212"/>
    </location>
</feature>
<feature type="domain" description="7TM-DISM receptor extracellular" evidence="3">
    <location>
        <begin position="5"/>
        <end position="211"/>
    </location>
</feature>
<name>A0ABW5LZN8_9BACT</name>
<evidence type="ECO:0000259" key="3">
    <source>
        <dbReference type="Pfam" id="PF07695"/>
    </source>
</evidence>
<feature type="domain" description="Signal transduction histidine kinase internal region" evidence="2">
    <location>
        <begin position="256"/>
        <end position="332"/>
    </location>
</feature>
<evidence type="ECO:0000313" key="5">
    <source>
        <dbReference type="Proteomes" id="UP001597469"/>
    </source>
</evidence>
<proteinExistence type="predicted"/>
<dbReference type="Pfam" id="PF07695">
    <property type="entry name" value="7TMR-DISM_7TM"/>
    <property type="match status" value="1"/>
</dbReference>
<dbReference type="InterPro" id="IPR010559">
    <property type="entry name" value="Sig_transdc_His_kin_internal"/>
</dbReference>
<dbReference type="PANTHER" id="PTHR34220:SF7">
    <property type="entry name" value="SENSOR HISTIDINE KINASE YPDA"/>
    <property type="match status" value="1"/>
</dbReference>
<feature type="transmembrane region" description="Helical" evidence="1">
    <location>
        <begin position="156"/>
        <end position="179"/>
    </location>
</feature>
<feature type="transmembrane region" description="Helical" evidence="1">
    <location>
        <begin position="102"/>
        <end position="120"/>
    </location>
</feature>
<feature type="transmembrane region" description="Helical" evidence="1">
    <location>
        <begin position="126"/>
        <end position="144"/>
    </location>
</feature>
<keyword evidence="4" id="KW-0808">Transferase</keyword>
<dbReference type="GO" id="GO:0016301">
    <property type="term" value="F:kinase activity"/>
    <property type="evidence" value="ECO:0007669"/>
    <property type="project" value="UniProtKB-KW"/>
</dbReference>
<feature type="transmembrane region" description="Helical" evidence="1">
    <location>
        <begin position="32"/>
        <end position="49"/>
    </location>
</feature>
<dbReference type="Pfam" id="PF06580">
    <property type="entry name" value="His_kinase"/>
    <property type="match status" value="1"/>
</dbReference>
<accession>A0ABW5LZN8</accession>
<dbReference type="EMBL" id="JBHULN010000001">
    <property type="protein sequence ID" value="MFD2569519.1"/>
    <property type="molecule type" value="Genomic_DNA"/>
</dbReference>
<evidence type="ECO:0000313" key="4">
    <source>
        <dbReference type="EMBL" id="MFD2569519.1"/>
    </source>
</evidence>
<comment type="caution">
    <text evidence="4">The sequence shown here is derived from an EMBL/GenBank/DDBJ whole genome shotgun (WGS) entry which is preliminary data.</text>
</comment>
<evidence type="ECO:0000259" key="2">
    <source>
        <dbReference type="Pfam" id="PF06580"/>
    </source>
</evidence>
<protein>
    <submittedName>
        <fullName evidence="4">Histidine kinase</fullName>
    </submittedName>
</protein>
<gene>
    <name evidence="4" type="ORF">ACFSUS_02680</name>
</gene>
<sequence length="444" mass="51074">MTYEAWLLFFLGIVTAMLLYNVVQWGLYRERVYGLYTVYMLVWLSYFALRVTPLPNGLATFVRIIGPMAAYFVYYDFTIAFLNVRENQPRLLRLFRATQIGLVTYAVIEIGFCLLSDYWQQPMHELIHSLVRIVLAVLSGYIILSLYQRKDLITRFFITGSALLILGGLVAMILTLTLPDYDTDAFWHAPLTYMQIGIVLELMFFSLGLAYSHRQDAVKKAMFEQALTREREQRWRAQLEAELAVQRLKQEVTEMHMRALQAQLSPHFLFNSLNSLSSLIADDPAKAERFVDELSSVYRYLLQANDRELTPLATEMKFINSYYHLLKTRYGKGICLQIAISDAHQECLLPPLTLQLLVENAVKHNVVSASNPLTIHIFTDSNGSLIVRNNLQRKRLNRLASTKKGLQNINLKYKLLNQPPIDICETDEAFDVIVPLIPSTEELV</sequence>
<feature type="transmembrane region" description="Helical" evidence="1">
    <location>
        <begin position="61"/>
        <end position="82"/>
    </location>
</feature>
<feature type="transmembrane region" description="Helical" evidence="1">
    <location>
        <begin position="6"/>
        <end position="23"/>
    </location>
</feature>
<organism evidence="4 5">
    <name type="scientific">Spirosoma soli</name>
    <dbReference type="NCBI Taxonomy" id="1770529"/>
    <lineage>
        <taxon>Bacteria</taxon>
        <taxon>Pseudomonadati</taxon>
        <taxon>Bacteroidota</taxon>
        <taxon>Cytophagia</taxon>
        <taxon>Cytophagales</taxon>
        <taxon>Cytophagaceae</taxon>
        <taxon>Spirosoma</taxon>
    </lineage>
</organism>